<comment type="caution">
    <text evidence="1">The sequence shown here is derived from an EMBL/GenBank/DDBJ whole genome shotgun (WGS) entry which is preliminary data.</text>
</comment>
<reference evidence="1" key="1">
    <citation type="journal article" date="2014" name="Front. Microbiol.">
        <title>High frequency of phylogenetically diverse reductive dehalogenase-homologous genes in deep subseafloor sedimentary metagenomes.</title>
        <authorList>
            <person name="Kawai M."/>
            <person name="Futagami T."/>
            <person name="Toyoda A."/>
            <person name="Takaki Y."/>
            <person name="Nishi S."/>
            <person name="Hori S."/>
            <person name="Arai W."/>
            <person name="Tsubouchi T."/>
            <person name="Morono Y."/>
            <person name="Uchiyama I."/>
            <person name="Ito T."/>
            <person name="Fujiyama A."/>
            <person name="Inagaki F."/>
            <person name="Takami H."/>
        </authorList>
    </citation>
    <scope>NUCLEOTIDE SEQUENCE</scope>
    <source>
        <strain evidence="1">Expedition CK06-06</strain>
    </source>
</reference>
<protein>
    <submittedName>
        <fullName evidence="1">Uncharacterized protein</fullName>
    </submittedName>
</protein>
<gene>
    <name evidence="1" type="ORF">S01H4_65470</name>
</gene>
<name>X1E025_9ZZZZ</name>
<organism evidence="1">
    <name type="scientific">marine sediment metagenome</name>
    <dbReference type="NCBI Taxonomy" id="412755"/>
    <lineage>
        <taxon>unclassified sequences</taxon>
        <taxon>metagenomes</taxon>
        <taxon>ecological metagenomes</taxon>
    </lineage>
</organism>
<accession>X1E025</accession>
<evidence type="ECO:0000313" key="1">
    <source>
        <dbReference type="EMBL" id="GAH25887.1"/>
    </source>
</evidence>
<dbReference type="EMBL" id="BART01040079">
    <property type="protein sequence ID" value="GAH25887.1"/>
    <property type="molecule type" value="Genomic_DNA"/>
</dbReference>
<feature type="non-terminal residue" evidence="1">
    <location>
        <position position="1"/>
    </location>
</feature>
<proteinExistence type="predicted"/>
<dbReference type="AlphaFoldDB" id="X1E025"/>
<sequence length="75" mass="8595">LYQKQFDIVITKLPVESIQSVGPFRFQFLKTFFVPGCQQSLEEIKEQSSQVNDDIVRIAKKYQVSVVEQPGSWSG</sequence>